<evidence type="ECO:0000259" key="1">
    <source>
        <dbReference type="SMART" id="SM00966"/>
    </source>
</evidence>
<evidence type="ECO:0000313" key="2">
    <source>
        <dbReference type="EMBL" id="KPQ42123.1"/>
    </source>
</evidence>
<organism evidence="2 3">
    <name type="scientific">Candidatus Methanoperedens nitratireducens</name>
    <dbReference type="NCBI Taxonomy" id="1392998"/>
    <lineage>
        <taxon>Archaea</taxon>
        <taxon>Methanobacteriati</taxon>
        <taxon>Methanobacteriota</taxon>
        <taxon>Stenosarchaea group</taxon>
        <taxon>Methanomicrobia</taxon>
        <taxon>Methanosarcinales</taxon>
        <taxon>ANME-2 cluster</taxon>
        <taxon>Candidatus Methanoperedentaceae</taxon>
        <taxon>Candidatus Methanoperedens</taxon>
    </lineage>
</organism>
<dbReference type="InterPro" id="IPR026022">
    <property type="entry name" value="PhoU_dom"/>
</dbReference>
<dbReference type="GO" id="GO:0003677">
    <property type="term" value="F:DNA binding"/>
    <property type="evidence" value="ECO:0007669"/>
    <property type="project" value="InterPro"/>
</dbReference>
<dbReference type="SUPFAM" id="SSF109755">
    <property type="entry name" value="PhoU-like"/>
    <property type="match status" value="1"/>
</dbReference>
<proteinExistence type="predicted"/>
<sequence>METRKVYVSGGSTYVISLPKKWVKKVNLKAGDSLVVTEQAGALLFETSVIEKESHVKEIRISQMESSDALARIIIAIILRYIPEDKLDRKDNLSYRETVRTIIDYLIGIEIVEDTGDSIILEIMVDYKRMMSIQILQRMFSINRSMLLDLGKAITNRDIGLAKDVIVREREIDRLYFLVVRQLKSAVEHQQIAEKLGIKNQRDCLGYRIIVKVLERIADHIENIAKSYIQLCKTQKELQLDDFIKLNNSTIAIFEKSVNSLFSRNISLAEKIFHELKERTKVHSDISNKLFQQKNIQSAILQKTMLDSLGRIASYSGDIARSLLICRQGQRILRIEGFIRFRGDRNFLIVRML</sequence>
<dbReference type="PANTHER" id="PTHR42930:SF2">
    <property type="entry name" value="PHOU DOMAIN-CONTAINING PROTEIN"/>
    <property type="match status" value="1"/>
</dbReference>
<accession>A0A0P8A6C7</accession>
<comment type="caution">
    <text evidence="2">The sequence shown here is derived from an EMBL/GenBank/DDBJ whole genome shotgun (WGS) entry which is preliminary data.</text>
</comment>
<dbReference type="InterPro" id="IPR007159">
    <property type="entry name" value="SpoVT-AbrB_dom"/>
</dbReference>
<evidence type="ECO:0000313" key="3">
    <source>
        <dbReference type="Proteomes" id="UP000050360"/>
    </source>
</evidence>
<dbReference type="Pfam" id="PF01895">
    <property type="entry name" value="PhoU"/>
    <property type="match status" value="1"/>
</dbReference>
<dbReference type="AlphaFoldDB" id="A0A0P8A6C7"/>
<gene>
    <name evidence="2" type="ORF">MPEBLZ_03332</name>
</gene>
<name>A0A0P8A6C7_9EURY</name>
<dbReference type="Gene3D" id="1.20.58.220">
    <property type="entry name" value="Phosphate transport system protein phou homolog 2, domain 2"/>
    <property type="match status" value="1"/>
</dbReference>
<dbReference type="EMBL" id="LKCM01000264">
    <property type="protein sequence ID" value="KPQ42123.1"/>
    <property type="molecule type" value="Genomic_DNA"/>
</dbReference>
<dbReference type="InterPro" id="IPR028366">
    <property type="entry name" value="PhoU"/>
</dbReference>
<dbReference type="SMART" id="SM00966">
    <property type="entry name" value="SpoVT_AbrB"/>
    <property type="match status" value="1"/>
</dbReference>
<dbReference type="Pfam" id="PF04014">
    <property type="entry name" value="MazE_antitoxin"/>
    <property type="match status" value="1"/>
</dbReference>
<dbReference type="Proteomes" id="UP000050360">
    <property type="component" value="Unassembled WGS sequence"/>
</dbReference>
<reference evidence="2 3" key="1">
    <citation type="submission" date="2015-09" db="EMBL/GenBank/DDBJ databases">
        <title>A metagenomics-based metabolic model of nitrate-dependent anaerobic oxidation of methane by Methanoperedens-like archaea.</title>
        <authorList>
            <person name="Arshad A."/>
            <person name="Speth D.R."/>
            <person name="De Graaf R.M."/>
            <person name="Op Den Camp H.J."/>
            <person name="Jetten M.S."/>
            <person name="Welte C.U."/>
        </authorList>
    </citation>
    <scope>NUCLEOTIDE SEQUENCE [LARGE SCALE GENOMIC DNA]</scope>
</reference>
<dbReference type="PANTHER" id="PTHR42930">
    <property type="entry name" value="PHOSPHATE-SPECIFIC TRANSPORT SYSTEM ACCESSORY PROTEIN PHOU"/>
    <property type="match status" value="1"/>
</dbReference>
<feature type="domain" description="SpoVT-AbrB" evidence="1">
    <location>
        <begin position="8"/>
        <end position="53"/>
    </location>
</feature>
<dbReference type="GO" id="GO:0045936">
    <property type="term" value="P:negative regulation of phosphate metabolic process"/>
    <property type="evidence" value="ECO:0007669"/>
    <property type="project" value="InterPro"/>
</dbReference>
<dbReference type="GO" id="GO:0030643">
    <property type="term" value="P:intracellular phosphate ion homeostasis"/>
    <property type="evidence" value="ECO:0007669"/>
    <property type="project" value="InterPro"/>
</dbReference>
<protein>
    <submittedName>
        <fullName evidence="2">Regulatory protein</fullName>
    </submittedName>
</protein>
<dbReference type="InterPro" id="IPR038078">
    <property type="entry name" value="PhoU-like_sf"/>
</dbReference>